<accession>A0A1M7YDT5</accession>
<dbReference type="PANTHER" id="PTHR34220">
    <property type="entry name" value="SENSOR HISTIDINE KINASE YPDA"/>
    <property type="match status" value="1"/>
</dbReference>
<sequence>MKRIKQYFSSLKLNYKIALLTLAILVLPLAVLSSLFFENYKESRIREKVKNAEINFTQNYEQIQKNVEMCQMSTQVMMNSQNFWAYVQRFANGEKFKTEELLAFYHTEIKALEKIVNSNPYLYQVRVYVPYKNIPEMMPVLYRMSRMKRLSWGDGMPVSGTWQFDYEDDIFPNYSSTGKLHLVALVTEKSMDNGEKAMIEVSTKMDLLFPQMYSPTENEWTCFVDGNGNFHYDFNYKSRWSSCLDEILKKKPKDLDTIYYKEMLLQGEPVLVCFKPVKELSGTIFRVVSLKKEYASVRIFRNVFWSSFCVLTLLLLLLSDRMIRLVLKRFYDIMDAVHLVQKGELEVRIEEAGSDEFGELGIQINKMLDRISLLMEDNLKRELLVKDSEIRALQNQINAHFIYNVLESVKMMAEVEEKYAIADAVTALGKLLRYSMKWVSKNVTVSEEIDYIKNYLTLINLRFDYEIYLSLNIPDIIYKQEIPKMSLQPIIENAIYHGIEEIAEDTSIYMKGILCNGYCIIEITDSGKGMTEEEIANLQKKIQGEVETAGSSGNGIGLKNVQDRIKISFGDEYGISIASRKDCYTKVCVKIPLG</sequence>
<dbReference type="InterPro" id="IPR050640">
    <property type="entry name" value="Bact_2-comp_sensor_kinase"/>
</dbReference>
<dbReference type="SUPFAM" id="SSF158472">
    <property type="entry name" value="HAMP domain-like"/>
    <property type="match status" value="1"/>
</dbReference>
<dbReference type="GO" id="GO:0016020">
    <property type="term" value="C:membrane"/>
    <property type="evidence" value="ECO:0007669"/>
    <property type="project" value="UniProtKB-SubCell"/>
</dbReference>
<evidence type="ECO:0000313" key="7">
    <source>
        <dbReference type="EMBL" id="SHO50802.1"/>
    </source>
</evidence>
<dbReference type="InterPro" id="IPR003594">
    <property type="entry name" value="HATPase_dom"/>
</dbReference>
<keyword evidence="8" id="KW-1185">Reference proteome</keyword>
<dbReference type="STRING" id="1121345.SAMN02745217_02904"/>
<keyword evidence="3" id="KW-0808">Transferase</keyword>
<dbReference type="InterPro" id="IPR003660">
    <property type="entry name" value="HAMP_dom"/>
</dbReference>
<evidence type="ECO:0000256" key="4">
    <source>
        <dbReference type="ARBA" id="ARBA00022777"/>
    </source>
</evidence>
<dbReference type="InterPro" id="IPR010559">
    <property type="entry name" value="Sig_transdc_His_kin_internal"/>
</dbReference>
<organism evidence="7 8">
    <name type="scientific">Anaerocolumna xylanovorans DSM 12503</name>
    <dbReference type="NCBI Taxonomy" id="1121345"/>
    <lineage>
        <taxon>Bacteria</taxon>
        <taxon>Bacillati</taxon>
        <taxon>Bacillota</taxon>
        <taxon>Clostridia</taxon>
        <taxon>Lachnospirales</taxon>
        <taxon>Lachnospiraceae</taxon>
        <taxon>Anaerocolumna</taxon>
    </lineage>
</organism>
<evidence type="ECO:0000256" key="3">
    <source>
        <dbReference type="ARBA" id="ARBA00022679"/>
    </source>
</evidence>
<dbReference type="PROSITE" id="PS50885">
    <property type="entry name" value="HAMP"/>
    <property type="match status" value="1"/>
</dbReference>
<dbReference type="Pfam" id="PF00672">
    <property type="entry name" value="HAMP"/>
    <property type="match status" value="1"/>
</dbReference>
<dbReference type="Pfam" id="PF06580">
    <property type="entry name" value="His_kinase"/>
    <property type="match status" value="1"/>
</dbReference>
<dbReference type="Pfam" id="PF02518">
    <property type="entry name" value="HATPase_c"/>
    <property type="match status" value="1"/>
</dbReference>
<evidence type="ECO:0000256" key="5">
    <source>
        <dbReference type="SAM" id="Phobius"/>
    </source>
</evidence>
<comment type="subcellular location">
    <subcellularLocation>
        <location evidence="1">Membrane</location>
    </subcellularLocation>
</comment>
<evidence type="ECO:0000256" key="1">
    <source>
        <dbReference type="ARBA" id="ARBA00004370"/>
    </source>
</evidence>
<feature type="transmembrane region" description="Helical" evidence="5">
    <location>
        <begin position="299"/>
        <end position="319"/>
    </location>
</feature>
<keyword evidence="5" id="KW-0812">Transmembrane</keyword>
<evidence type="ECO:0000256" key="2">
    <source>
        <dbReference type="ARBA" id="ARBA00022553"/>
    </source>
</evidence>
<dbReference type="PANTHER" id="PTHR34220:SF7">
    <property type="entry name" value="SENSOR HISTIDINE KINASE YPDA"/>
    <property type="match status" value="1"/>
</dbReference>
<evidence type="ECO:0000313" key="8">
    <source>
        <dbReference type="Proteomes" id="UP000184612"/>
    </source>
</evidence>
<protein>
    <submittedName>
        <fullName evidence="7">Two-component system, sensor histidine kinase YesM</fullName>
    </submittedName>
</protein>
<dbReference type="SUPFAM" id="SSF55874">
    <property type="entry name" value="ATPase domain of HSP90 chaperone/DNA topoisomerase II/histidine kinase"/>
    <property type="match status" value="1"/>
</dbReference>
<keyword evidence="2" id="KW-0597">Phosphoprotein</keyword>
<keyword evidence="5" id="KW-0472">Membrane</keyword>
<proteinExistence type="predicted"/>
<evidence type="ECO:0000259" key="6">
    <source>
        <dbReference type="PROSITE" id="PS50885"/>
    </source>
</evidence>
<dbReference type="AlphaFoldDB" id="A0A1M7YDT5"/>
<name>A0A1M7YDT5_9FIRM</name>
<keyword evidence="5" id="KW-1133">Transmembrane helix</keyword>
<gene>
    <name evidence="7" type="ORF">SAMN02745217_02904</name>
</gene>
<dbReference type="Gene3D" id="6.10.340.10">
    <property type="match status" value="1"/>
</dbReference>
<dbReference type="CDD" id="cd06225">
    <property type="entry name" value="HAMP"/>
    <property type="match status" value="1"/>
</dbReference>
<dbReference type="InterPro" id="IPR036890">
    <property type="entry name" value="HATPase_C_sf"/>
</dbReference>
<feature type="domain" description="HAMP" evidence="6">
    <location>
        <begin position="324"/>
        <end position="376"/>
    </location>
</feature>
<dbReference type="GO" id="GO:0000155">
    <property type="term" value="F:phosphorelay sensor kinase activity"/>
    <property type="evidence" value="ECO:0007669"/>
    <property type="project" value="InterPro"/>
</dbReference>
<keyword evidence="4 7" id="KW-0418">Kinase</keyword>
<dbReference type="Gene3D" id="3.30.565.10">
    <property type="entry name" value="Histidine kinase-like ATPase, C-terminal domain"/>
    <property type="match status" value="1"/>
</dbReference>
<dbReference type="EMBL" id="FRFD01000008">
    <property type="protein sequence ID" value="SHO50802.1"/>
    <property type="molecule type" value="Genomic_DNA"/>
</dbReference>
<dbReference type="Proteomes" id="UP000184612">
    <property type="component" value="Unassembled WGS sequence"/>
</dbReference>
<dbReference type="RefSeq" id="WP_242952379.1">
    <property type="nucleotide sequence ID" value="NZ_FRFD01000008.1"/>
</dbReference>
<dbReference type="SMART" id="SM00304">
    <property type="entry name" value="HAMP"/>
    <property type="match status" value="1"/>
</dbReference>
<reference evidence="7 8" key="1">
    <citation type="submission" date="2016-12" db="EMBL/GenBank/DDBJ databases">
        <authorList>
            <person name="Song W.-J."/>
            <person name="Kurnit D.M."/>
        </authorList>
    </citation>
    <scope>NUCLEOTIDE SEQUENCE [LARGE SCALE GENOMIC DNA]</scope>
    <source>
        <strain evidence="7 8">DSM 12503</strain>
    </source>
</reference>